<organism evidence="3 4">
    <name type="scientific">Serinibacter salmoneus</name>
    <dbReference type="NCBI Taxonomy" id="556530"/>
    <lineage>
        <taxon>Bacteria</taxon>
        <taxon>Bacillati</taxon>
        <taxon>Actinomycetota</taxon>
        <taxon>Actinomycetes</taxon>
        <taxon>Micrococcales</taxon>
        <taxon>Beutenbergiaceae</taxon>
        <taxon>Serinibacter</taxon>
    </lineage>
</organism>
<dbReference type="Pfam" id="PF04235">
    <property type="entry name" value="DUF418"/>
    <property type="match status" value="1"/>
</dbReference>
<name>A0A2A9CYX8_9MICO</name>
<keyword evidence="1" id="KW-1133">Transmembrane helix</keyword>
<keyword evidence="1" id="KW-0812">Transmembrane</keyword>
<dbReference type="AlphaFoldDB" id="A0A2A9CYX8"/>
<accession>A0A2A9CYX8</accession>
<evidence type="ECO:0000313" key="3">
    <source>
        <dbReference type="EMBL" id="PFG18882.1"/>
    </source>
</evidence>
<feature type="transmembrane region" description="Helical" evidence="1">
    <location>
        <begin position="212"/>
        <end position="230"/>
    </location>
</feature>
<feature type="transmembrane region" description="Helical" evidence="1">
    <location>
        <begin position="117"/>
        <end position="137"/>
    </location>
</feature>
<feature type="transmembrane region" description="Helical" evidence="1">
    <location>
        <begin position="316"/>
        <end position="335"/>
    </location>
</feature>
<dbReference type="OrthoDB" id="4966979at2"/>
<dbReference type="Proteomes" id="UP000224915">
    <property type="component" value="Unassembled WGS sequence"/>
</dbReference>
<evidence type="ECO:0000256" key="1">
    <source>
        <dbReference type="SAM" id="Phobius"/>
    </source>
</evidence>
<reference evidence="3 4" key="1">
    <citation type="submission" date="2017-10" db="EMBL/GenBank/DDBJ databases">
        <title>Sequencing the genomes of 1000 actinobacteria strains.</title>
        <authorList>
            <person name="Klenk H.-P."/>
        </authorList>
    </citation>
    <scope>NUCLEOTIDE SEQUENCE [LARGE SCALE GENOMIC DNA]</scope>
    <source>
        <strain evidence="3 4">DSM 21801</strain>
    </source>
</reference>
<sequence>MATSIDPPASRPGTAPRRQRDRLLIPDVLRGVALLAMVIAHIDPFVREPLAGWAFLSAQINDLASPLFALVMGMSAQIMLRASGGTTRAVWVVITQNAVRGTVLIALGLWLETWGTWIAIVLAFLGVLLIVGTPLVVLGTRALLVVTALVWLVSGAVVAWANASLGTSALPPVLDRLVEWTLLGRSYRLANLLPFFLLGALLLRHGFQRDRLLLGMAMLAPIAYLARPIAERVLGTEQFSGSYLDTLHDVGLVFTAYVVVVWAATVPSGSAQRALGWVFTPLRAIGSVALSLYVLHTALVRWGMQHAAQDPTTLNHMLPWTLVLVVTLAVGVLWWRFVGRGPIEWLTGVISGRYRLTARRKRVVT</sequence>
<feature type="transmembrane region" description="Helical" evidence="1">
    <location>
        <begin position="274"/>
        <end position="296"/>
    </location>
</feature>
<evidence type="ECO:0000259" key="2">
    <source>
        <dbReference type="Pfam" id="PF04235"/>
    </source>
</evidence>
<evidence type="ECO:0000313" key="4">
    <source>
        <dbReference type="Proteomes" id="UP000224915"/>
    </source>
</evidence>
<protein>
    <submittedName>
        <fullName evidence="3">Putative membrane protein YeiB</fullName>
    </submittedName>
</protein>
<proteinExistence type="predicted"/>
<dbReference type="InterPro" id="IPR007349">
    <property type="entry name" value="DUF418"/>
</dbReference>
<feature type="transmembrane region" description="Helical" evidence="1">
    <location>
        <begin position="144"/>
        <end position="165"/>
    </location>
</feature>
<dbReference type="RefSeq" id="WP_098468100.1">
    <property type="nucleotide sequence ID" value="NZ_PDJD01000001.1"/>
</dbReference>
<gene>
    <name evidence="3" type="ORF">ATL40_0432</name>
</gene>
<feature type="domain" description="DUF418" evidence="2">
    <location>
        <begin position="216"/>
        <end position="346"/>
    </location>
</feature>
<comment type="caution">
    <text evidence="3">The sequence shown here is derived from an EMBL/GenBank/DDBJ whole genome shotgun (WGS) entry which is preliminary data.</text>
</comment>
<feature type="transmembrane region" description="Helical" evidence="1">
    <location>
        <begin position="250"/>
        <end position="267"/>
    </location>
</feature>
<keyword evidence="1" id="KW-0472">Membrane</keyword>
<keyword evidence="4" id="KW-1185">Reference proteome</keyword>
<feature type="transmembrane region" description="Helical" evidence="1">
    <location>
        <begin position="185"/>
        <end position="203"/>
    </location>
</feature>
<feature type="transmembrane region" description="Helical" evidence="1">
    <location>
        <begin position="89"/>
        <end position="111"/>
    </location>
</feature>
<dbReference type="EMBL" id="PDJD01000001">
    <property type="protein sequence ID" value="PFG18882.1"/>
    <property type="molecule type" value="Genomic_DNA"/>
</dbReference>